<protein>
    <recommendedName>
        <fullName evidence="1">Thioredoxin domain-containing protein</fullName>
    </recommendedName>
</protein>
<dbReference type="OrthoDB" id="2121326at2759"/>
<dbReference type="InterPro" id="IPR050620">
    <property type="entry name" value="Thioredoxin_H-type-like"/>
</dbReference>
<dbReference type="CDD" id="cd02947">
    <property type="entry name" value="TRX_family"/>
    <property type="match status" value="1"/>
</dbReference>
<dbReference type="Proteomes" id="UP000237144">
    <property type="component" value="Unassembled WGS sequence"/>
</dbReference>
<dbReference type="Gene3D" id="3.40.30.10">
    <property type="entry name" value="Glutaredoxin"/>
    <property type="match status" value="1"/>
</dbReference>
<dbReference type="PANTHER" id="PTHR10438:SF463">
    <property type="entry name" value="THIOREDOXIN"/>
    <property type="match status" value="1"/>
</dbReference>
<organism evidence="2 3">
    <name type="scientific">Rhodotorula taiwanensis</name>
    <dbReference type="NCBI Taxonomy" id="741276"/>
    <lineage>
        <taxon>Eukaryota</taxon>
        <taxon>Fungi</taxon>
        <taxon>Dikarya</taxon>
        <taxon>Basidiomycota</taxon>
        <taxon>Pucciniomycotina</taxon>
        <taxon>Microbotryomycetes</taxon>
        <taxon>Sporidiobolales</taxon>
        <taxon>Sporidiobolaceae</taxon>
        <taxon>Rhodotorula</taxon>
    </lineage>
</organism>
<proteinExistence type="predicted"/>
<dbReference type="Pfam" id="PF00085">
    <property type="entry name" value="Thioredoxin"/>
    <property type="match status" value="1"/>
</dbReference>
<dbReference type="STRING" id="741276.A0A2S5BHG8"/>
<comment type="caution">
    <text evidence="2">The sequence shown here is derived from an EMBL/GenBank/DDBJ whole genome shotgun (WGS) entry which is preliminary data.</text>
</comment>
<dbReference type="AlphaFoldDB" id="A0A2S5BHG8"/>
<sequence length="109" mass="12264">MPVTTIKSEDQFKEVLSKPGFKGIEFVAPWEEACKAITPKWKQLAENDRWKEIEFYRVDICDQQEVAMTAGVKSAPVFQFYSGEAKVKELHTSTASELERTVGAVLAGH</sequence>
<dbReference type="SUPFAM" id="SSF52833">
    <property type="entry name" value="Thioredoxin-like"/>
    <property type="match status" value="1"/>
</dbReference>
<evidence type="ECO:0000259" key="1">
    <source>
        <dbReference type="Pfam" id="PF00085"/>
    </source>
</evidence>
<evidence type="ECO:0000313" key="2">
    <source>
        <dbReference type="EMBL" id="POY76211.1"/>
    </source>
</evidence>
<accession>A0A2S5BHG8</accession>
<keyword evidence="3" id="KW-1185">Reference proteome</keyword>
<reference evidence="2 3" key="1">
    <citation type="journal article" date="2018" name="Front. Microbiol.">
        <title>Prospects for Fungal Bioremediation of Acidic Radioactive Waste Sites: Characterization and Genome Sequence of Rhodotorula taiwanensis MD1149.</title>
        <authorList>
            <person name="Tkavc R."/>
            <person name="Matrosova V.Y."/>
            <person name="Grichenko O.E."/>
            <person name="Gostincar C."/>
            <person name="Volpe R.P."/>
            <person name="Klimenkova P."/>
            <person name="Gaidamakova E.K."/>
            <person name="Zhou C.E."/>
            <person name="Stewart B.J."/>
            <person name="Lyman M.G."/>
            <person name="Malfatti S.A."/>
            <person name="Rubinfeld B."/>
            <person name="Courtot M."/>
            <person name="Singh J."/>
            <person name="Dalgard C.L."/>
            <person name="Hamilton T."/>
            <person name="Frey K.G."/>
            <person name="Gunde-Cimerman N."/>
            <person name="Dugan L."/>
            <person name="Daly M.J."/>
        </authorList>
    </citation>
    <scope>NUCLEOTIDE SEQUENCE [LARGE SCALE GENOMIC DNA]</scope>
    <source>
        <strain evidence="2 3">MD1149</strain>
    </source>
</reference>
<evidence type="ECO:0000313" key="3">
    <source>
        <dbReference type="Proteomes" id="UP000237144"/>
    </source>
</evidence>
<dbReference type="PANTHER" id="PTHR10438">
    <property type="entry name" value="THIOREDOXIN"/>
    <property type="match status" value="1"/>
</dbReference>
<gene>
    <name evidence="2" type="ORF">BMF94_0406</name>
</gene>
<dbReference type="InterPro" id="IPR036249">
    <property type="entry name" value="Thioredoxin-like_sf"/>
</dbReference>
<feature type="domain" description="Thioredoxin" evidence="1">
    <location>
        <begin position="6"/>
        <end position="100"/>
    </location>
</feature>
<dbReference type="EMBL" id="PJQD01000005">
    <property type="protein sequence ID" value="POY76211.1"/>
    <property type="molecule type" value="Genomic_DNA"/>
</dbReference>
<dbReference type="InterPro" id="IPR013766">
    <property type="entry name" value="Thioredoxin_domain"/>
</dbReference>
<name>A0A2S5BHG8_9BASI</name>